<evidence type="ECO:0000259" key="2">
    <source>
        <dbReference type="Pfam" id="PF24458"/>
    </source>
</evidence>
<name>A0ABD5SAZ9_9EURY</name>
<keyword evidence="4" id="KW-1185">Reference proteome</keyword>
<feature type="compositionally biased region" description="Acidic residues" evidence="1">
    <location>
        <begin position="35"/>
        <end position="44"/>
    </location>
</feature>
<evidence type="ECO:0000313" key="4">
    <source>
        <dbReference type="Proteomes" id="UP001596442"/>
    </source>
</evidence>
<organism evidence="3 4">
    <name type="scientific">Halorubrum tibetense</name>
    <dbReference type="NCBI Taxonomy" id="175631"/>
    <lineage>
        <taxon>Archaea</taxon>
        <taxon>Methanobacteriati</taxon>
        <taxon>Methanobacteriota</taxon>
        <taxon>Stenosarchaea group</taxon>
        <taxon>Halobacteria</taxon>
        <taxon>Halobacteriales</taxon>
        <taxon>Haloferacaceae</taxon>
        <taxon>Halorubrum</taxon>
    </lineage>
</organism>
<evidence type="ECO:0000313" key="3">
    <source>
        <dbReference type="EMBL" id="MFC6753156.1"/>
    </source>
</evidence>
<dbReference type="Pfam" id="PF24458">
    <property type="entry name" value="DUF7573"/>
    <property type="match status" value="1"/>
</dbReference>
<dbReference type="InterPro" id="IPR055995">
    <property type="entry name" value="DUF7573"/>
</dbReference>
<dbReference type="RefSeq" id="WP_379780524.1">
    <property type="nucleotide sequence ID" value="NZ_JBHSWW010000068.1"/>
</dbReference>
<feature type="domain" description="DUF7573" evidence="2">
    <location>
        <begin position="71"/>
        <end position="109"/>
    </location>
</feature>
<feature type="compositionally biased region" description="Acidic residues" evidence="1">
    <location>
        <begin position="9"/>
        <end position="19"/>
    </location>
</feature>
<feature type="compositionally biased region" description="Low complexity" evidence="1">
    <location>
        <begin position="71"/>
        <end position="83"/>
    </location>
</feature>
<reference evidence="3 4" key="1">
    <citation type="journal article" date="2019" name="Int. J. Syst. Evol. Microbiol.">
        <title>The Global Catalogue of Microorganisms (GCM) 10K type strain sequencing project: providing services to taxonomists for standard genome sequencing and annotation.</title>
        <authorList>
            <consortium name="The Broad Institute Genomics Platform"/>
            <consortium name="The Broad Institute Genome Sequencing Center for Infectious Disease"/>
            <person name="Wu L."/>
            <person name="Ma J."/>
        </authorList>
    </citation>
    <scope>NUCLEOTIDE SEQUENCE [LARGE SCALE GENOMIC DNA]</scope>
    <source>
        <strain evidence="3 4">CGMCC 1.3239</strain>
    </source>
</reference>
<gene>
    <name evidence="3" type="ORF">ACFQEU_06705</name>
</gene>
<sequence>MAEDRSLDEFADDAAEDAESNDRPANDGTQAADGEGVDDGEQGEASEGVNNGKPVDEGSEPPLDPGETDPATSTSAWTTGGAACDRCGERVTRRWADDDDLVCPDCKTW</sequence>
<dbReference type="Proteomes" id="UP001596442">
    <property type="component" value="Unassembled WGS sequence"/>
</dbReference>
<feature type="region of interest" description="Disordered" evidence="1">
    <location>
        <begin position="1"/>
        <end position="83"/>
    </location>
</feature>
<protein>
    <recommendedName>
        <fullName evidence="2">DUF7573 domain-containing protein</fullName>
    </recommendedName>
</protein>
<proteinExistence type="predicted"/>
<dbReference type="EMBL" id="JBHSWW010000068">
    <property type="protein sequence ID" value="MFC6753156.1"/>
    <property type="molecule type" value="Genomic_DNA"/>
</dbReference>
<accession>A0ABD5SAZ9</accession>
<dbReference type="AlphaFoldDB" id="A0ABD5SAZ9"/>
<evidence type="ECO:0000256" key="1">
    <source>
        <dbReference type="SAM" id="MobiDB-lite"/>
    </source>
</evidence>
<comment type="caution">
    <text evidence="3">The sequence shown here is derived from an EMBL/GenBank/DDBJ whole genome shotgun (WGS) entry which is preliminary data.</text>
</comment>